<sequence length="192" mass="22326">MIIKPINPADCLPELQVNIPQQFINNQHQQYPEFFTDFFKTSGHDLSSFPQDCRADTLLKMHFPGQIGAPEERFVQLLNFATNFYKELIQSTQKMGETTNKHFHFLLGTAHAKQLRYTIANDPEARMRMLEFGAETLRYLGSDFSEFEAKIQIVHQIAVHVAILRSEMTEFQDFQDFDEADPFVRLFAVCQE</sequence>
<reference evidence="2" key="2">
    <citation type="submission" date="2020-12" db="EMBL/GenBank/DDBJ databases">
        <title>New Spironucleus salmonicida genome in near-complete chromosomes.</title>
        <authorList>
            <person name="Xu F."/>
            <person name="Kurt Z."/>
            <person name="Jimenez-Gonzalez A."/>
            <person name="Astvaldsson A."/>
            <person name="Andersson J.O."/>
            <person name="Svard S.G."/>
        </authorList>
    </citation>
    <scope>NUCLEOTIDE SEQUENCE</scope>
    <source>
        <strain evidence="2">ATCC 50377</strain>
    </source>
</reference>
<evidence type="ECO:0000313" key="3">
    <source>
        <dbReference type="Proteomes" id="UP000018208"/>
    </source>
</evidence>
<keyword evidence="3" id="KW-1185">Reference proteome</keyword>
<proteinExistence type="predicted"/>
<dbReference type="EMBL" id="KI546166">
    <property type="protein sequence ID" value="EST42052.1"/>
    <property type="molecule type" value="Genomic_DNA"/>
</dbReference>
<accession>V6LC56</accession>
<dbReference type="EMBL" id="AUWU02000003">
    <property type="protein sequence ID" value="KAH0574842.1"/>
    <property type="molecule type" value="Genomic_DNA"/>
</dbReference>
<reference evidence="1 2" key="1">
    <citation type="journal article" date="2014" name="PLoS Genet.">
        <title>The Genome of Spironucleus salmonicida Highlights a Fish Pathogen Adapted to Fluctuating Environments.</title>
        <authorList>
            <person name="Xu F."/>
            <person name="Jerlstrom-Hultqvist J."/>
            <person name="Einarsson E."/>
            <person name="Astvaldsson A."/>
            <person name="Svard S.G."/>
            <person name="Andersson J.O."/>
        </authorList>
    </citation>
    <scope>NUCLEOTIDE SEQUENCE</scope>
    <source>
        <strain evidence="2">ATCC 50377</strain>
    </source>
</reference>
<protein>
    <submittedName>
        <fullName evidence="1">Uncharacterized protein</fullName>
    </submittedName>
</protein>
<dbReference type="VEuPathDB" id="GiardiaDB:SS50377_22457"/>
<name>V6LC56_9EUKA</name>
<gene>
    <name evidence="1" type="ORF">SS50377_18359</name>
    <name evidence="2" type="ORF">SS50377_22457</name>
</gene>
<evidence type="ECO:0000313" key="1">
    <source>
        <dbReference type="EMBL" id="EST42052.1"/>
    </source>
</evidence>
<dbReference type="Proteomes" id="UP000018208">
    <property type="component" value="Unassembled WGS sequence"/>
</dbReference>
<evidence type="ECO:0000313" key="2">
    <source>
        <dbReference type="EMBL" id="KAH0574842.1"/>
    </source>
</evidence>
<organism evidence="1">
    <name type="scientific">Spironucleus salmonicida</name>
    <dbReference type="NCBI Taxonomy" id="348837"/>
    <lineage>
        <taxon>Eukaryota</taxon>
        <taxon>Metamonada</taxon>
        <taxon>Diplomonadida</taxon>
        <taxon>Hexamitidae</taxon>
        <taxon>Hexamitinae</taxon>
        <taxon>Spironucleus</taxon>
    </lineage>
</organism>
<dbReference type="AlphaFoldDB" id="V6LC56"/>